<dbReference type="GO" id="GO:0008757">
    <property type="term" value="F:S-adenosylmethionine-dependent methyltransferase activity"/>
    <property type="evidence" value="ECO:0007669"/>
    <property type="project" value="InterPro"/>
</dbReference>
<dbReference type="AlphaFoldDB" id="A0A832A6C3"/>
<name>A0A832A6C3_9BACT</name>
<dbReference type="EMBL" id="DSTK01000021">
    <property type="protein sequence ID" value="HFK97040.1"/>
    <property type="molecule type" value="Genomic_DNA"/>
</dbReference>
<dbReference type="SUPFAM" id="SSF53335">
    <property type="entry name" value="S-adenosyl-L-methionine-dependent methyltransferases"/>
    <property type="match status" value="1"/>
</dbReference>
<protein>
    <submittedName>
        <fullName evidence="2">Methyltransferase domain-containing protein</fullName>
    </submittedName>
</protein>
<accession>A0A832A6C3</accession>
<organism evidence="2">
    <name type="scientific">Desulfacinum infernum</name>
    <dbReference type="NCBI Taxonomy" id="35837"/>
    <lineage>
        <taxon>Bacteria</taxon>
        <taxon>Pseudomonadati</taxon>
        <taxon>Thermodesulfobacteriota</taxon>
        <taxon>Syntrophobacteria</taxon>
        <taxon>Syntrophobacterales</taxon>
        <taxon>Syntrophobacteraceae</taxon>
        <taxon>Desulfacinum</taxon>
    </lineage>
</organism>
<dbReference type="CDD" id="cd02440">
    <property type="entry name" value="AdoMet_MTases"/>
    <property type="match status" value="1"/>
</dbReference>
<sequence>MATRNAIQEKVHRWVYGEEAFQRLDESDDAVFYQKDRFVSHLDRTALETVEHIVGSLIIEDRPVILDLMAGWDSHIPATVKAAEVVGLGLNENELQGNEALSRYVLHDLNADPKLPFADGTFDVVLNTVSVDYMTRPFEVFGEVARILKPGGMFLVIFSNRMFPQKAVKIWKDSSEEERIFLVEDFFRSVPDFGEPHLLVSKGKPRPADDKYAHLGIPSDPIYAMWAEKKGAPKGRRKRPVVELSAGRPVSAEELEARKRQVKKTLQCPHCGERMKKWKVPQTPFTEWDNEFMYICFNDACPYLMRGWSVMESQGNRGFSYRMMYNPDRDVLLPVPVPSLRALKESIVEEA</sequence>
<gene>
    <name evidence="2" type="ORF">ENS06_06900</name>
</gene>
<feature type="domain" description="Methyltransferase type 11" evidence="1">
    <location>
        <begin position="82"/>
        <end position="155"/>
    </location>
</feature>
<reference evidence="2" key="1">
    <citation type="journal article" date="2020" name="mSystems">
        <title>Genome- and Community-Level Interaction Insights into Carbon Utilization and Element Cycling Functions of Hydrothermarchaeota in Hydrothermal Sediment.</title>
        <authorList>
            <person name="Zhou Z."/>
            <person name="Liu Y."/>
            <person name="Xu W."/>
            <person name="Pan J."/>
            <person name="Luo Z.H."/>
            <person name="Li M."/>
        </authorList>
    </citation>
    <scope>NUCLEOTIDE SEQUENCE [LARGE SCALE GENOMIC DNA]</scope>
    <source>
        <strain evidence="2">SpSt-456</strain>
    </source>
</reference>
<dbReference type="PANTHER" id="PTHR43036">
    <property type="entry name" value="OSJNBB0011N17.9 PROTEIN"/>
    <property type="match status" value="1"/>
</dbReference>
<dbReference type="PANTHER" id="PTHR43036:SF2">
    <property type="entry name" value="OS04G0481300 PROTEIN"/>
    <property type="match status" value="1"/>
</dbReference>
<dbReference type="InterPro" id="IPR013216">
    <property type="entry name" value="Methyltransf_11"/>
</dbReference>
<keyword evidence="2" id="KW-0808">Transferase</keyword>
<evidence type="ECO:0000313" key="2">
    <source>
        <dbReference type="EMBL" id="HFK97040.1"/>
    </source>
</evidence>
<dbReference type="GO" id="GO:0032259">
    <property type="term" value="P:methylation"/>
    <property type="evidence" value="ECO:0007669"/>
    <property type="project" value="UniProtKB-KW"/>
</dbReference>
<dbReference type="InterPro" id="IPR029063">
    <property type="entry name" value="SAM-dependent_MTases_sf"/>
</dbReference>
<keyword evidence="2" id="KW-0489">Methyltransferase</keyword>
<dbReference type="Gene3D" id="3.40.50.150">
    <property type="entry name" value="Vaccinia Virus protein VP39"/>
    <property type="match status" value="1"/>
</dbReference>
<dbReference type="Pfam" id="PF08241">
    <property type="entry name" value="Methyltransf_11"/>
    <property type="match status" value="1"/>
</dbReference>
<proteinExistence type="predicted"/>
<comment type="caution">
    <text evidence="2">The sequence shown here is derived from an EMBL/GenBank/DDBJ whole genome shotgun (WGS) entry which is preliminary data.</text>
</comment>
<evidence type="ECO:0000259" key="1">
    <source>
        <dbReference type="Pfam" id="PF08241"/>
    </source>
</evidence>